<protein>
    <submittedName>
        <fullName evidence="1">Uncharacterized protein</fullName>
    </submittedName>
</protein>
<sequence length="221" mass="24675">MSVLLQINAYALNELPQNVQSRVLERYRALPVQDDWYQSVYDWADQAAQLLGISINRKRISKHFYDTAPAIYFSGFASQGDGACFEGHFSSPGNSAQIVERIAQFSPTDIDLLSIAKRVQHLLVHTDCQLTAKLTHSGAYGCHPGTIQIDAELVHEIDETIQAITPPNGIGSELSDVLRHFMHWIHRQLEQEHAHLTSDAQVFEALNTSGFLFTEFGEPAA</sequence>
<comment type="caution">
    <text evidence="1">The sequence shown here is derived from an EMBL/GenBank/DDBJ whole genome shotgun (WGS) entry which is preliminary data.</text>
</comment>
<reference evidence="2" key="1">
    <citation type="journal article" date="2019" name="Int. J. Syst. Evol. Microbiol.">
        <title>The Global Catalogue of Microorganisms (GCM) 10K type strain sequencing project: providing services to taxonomists for standard genome sequencing and annotation.</title>
        <authorList>
            <consortium name="The Broad Institute Genomics Platform"/>
            <consortium name="The Broad Institute Genome Sequencing Center for Infectious Disease"/>
            <person name="Wu L."/>
            <person name="Ma J."/>
        </authorList>
    </citation>
    <scope>NUCLEOTIDE SEQUENCE [LARGE SCALE GENOMIC DNA]</scope>
    <source>
        <strain evidence="2">KCTC 12861</strain>
    </source>
</reference>
<dbReference type="EMBL" id="BMXE01000004">
    <property type="protein sequence ID" value="GHB33987.1"/>
    <property type="molecule type" value="Genomic_DNA"/>
</dbReference>
<accession>A0ABQ3EGM8</accession>
<dbReference type="Proteomes" id="UP000637980">
    <property type="component" value="Unassembled WGS sequence"/>
</dbReference>
<evidence type="ECO:0000313" key="1">
    <source>
        <dbReference type="EMBL" id="GHB33987.1"/>
    </source>
</evidence>
<name>A0ABQ3EGM8_9HYPH</name>
<gene>
    <name evidence="1" type="ORF">GCM10007094_23700</name>
</gene>
<evidence type="ECO:0000313" key="2">
    <source>
        <dbReference type="Proteomes" id="UP000637980"/>
    </source>
</evidence>
<dbReference type="RefSeq" id="WP_189437013.1">
    <property type="nucleotide sequence ID" value="NZ_BMXE01000004.1"/>
</dbReference>
<organism evidence="1 2">
    <name type="scientific">Pseudovibrio japonicus</name>
    <dbReference type="NCBI Taxonomy" id="366534"/>
    <lineage>
        <taxon>Bacteria</taxon>
        <taxon>Pseudomonadati</taxon>
        <taxon>Pseudomonadota</taxon>
        <taxon>Alphaproteobacteria</taxon>
        <taxon>Hyphomicrobiales</taxon>
        <taxon>Stappiaceae</taxon>
        <taxon>Pseudovibrio</taxon>
    </lineage>
</organism>
<proteinExistence type="predicted"/>
<keyword evidence="2" id="KW-1185">Reference proteome</keyword>